<reference evidence="2" key="2">
    <citation type="submission" date="2019-07" db="EMBL/GenBank/DDBJ databases">
        <title>Phylogenomic Reclassification of ATCC Bacillus Strains and Various Taxa within the Genus Bacillus.</title>
        <authorList>
            <person name="Riojas M.A."/>
            <person name="Frank A.M."/>
            <person name="Fenn S.L."/>
            <person name="King S.P."/>
            <person name="Brower S.M."/>
            <person name="Hazbon M.H."/>
        </authorList>
    </citation>
    <scope>NUCLEOTIDE SEQUENCE</scope>
    <source>
        <strain evidence="2">ATCC 35646</strain>
    </source>
</reference>
<name>A0A0B5NPE9_BACTU</name>
<gene>
    <name evidence="1" type="ORF">BF38_6053</name>
    <name evidence="2" type="ORF">FO599_00685</name>
    <name evidence="3" type="ORF">FOC89_02880</name>
</gene>
<evidence type="ECO:0000313" key="3">
    <source>
        <dbReference type="EMBL" id="QKH22940.1"/>
    </source>
</evidence>
<proteinExistence type="predicted"/>
<dbReference type="Proteomes" id="UP000031876">
    <property type="component" value="Plasmid 2"/>
</dbReference>
<geneLocation type="plasmid" evidence="3 5">
    <name>unnamed3</name>
</geneLocation>
<evidence type="ECO:0000313" key="5">
    <source>
        <dbReference type="Proteomes" id="UP000501107"/>
    </source>
</evidence>
<evidence type="ECO:0000313" key="1">
    <source>
        <dbReference type="EMBL" id="AJG74008.1"/>
    </source>
</evidence>
<dbReference type="EMBL" id="VKQN01000001">
    <property type="protein sequence ID" value="MDR4174645.1"/>
    <property type="molecule type" value="Genomic_DNA"/>
</dbReference>
<protein>
    <submittedName>
        <fullName evidence="3">Uncharacterized protein</fullName>
    </submittedName>
</protein>
<dbReference type="EMBL" id="CP009334">
    <property type="protein sequence ID" value="AJG74008.1"/>
    <property type="molecule type" value="Genomic_DNA"/>
</dbReference>
<accession>A0A0B5NPE9</accession>
<evidence type="ECO:0000313" key="4">
    <source>
        <dbReference type="Proteomes" id="UP000031876"/>
    </source>
</evidence>
<dbReference type="RefSeq" id="WP_000428149.1">
    <property type="nucleotide sequence ID" value="NZ_CP009334.1"/>
</dbReference>
<organism evidence="3 5">
    <name type="scientific">Bacillus thuringiensis</name>
    <dbReference type="NCBI Taxonomy" id="1428"/>
    <lineage>
        <taxon>Bacteria</taxon>
        <taxon>Bacillati</taxon>
        <taxon>Bacillota</taxon>
        <taxon>Bacilli</taxon>
        <taxon>Bacillales</taxon>
        <taxon>Bacillaceae</taxon>
        <taxon>Bacillus</taxon>
        <taxon>Bacillus cereus group</taxon>
    </lineage>
</organism>
<dbReference type="AlphaFoldDB" id="A0A0B5NPE9"/>
<geneLocation type="plasmid" evidence="1 4">
    <name>2</name>
</geneLocation>
<reference evidence="1 4" key="1">
    <citation type="journal article" date="2015" name="Genome Announc.">
        <title>Complete genome sequences for 35 biothreat assay-relevant bacillus species.</title>
        <authorList>
            <person name="Johnson S.L."/>
            <person name="Daligault H.E."/>
            <person name="Davenport K.W."/>
            <person name="Jaissle J."/>
            <person name="Frey K.G."/>
            <person name="Ladner J.T."/>
            <person name="Broomall S.M."/>
            <person name="Bishop-Lilly K.A."/>
            <person name="Bruce D.C."/>
            <person name="Gibbons H.S."/>
            <person name="Coyne S.R."/>
            <person name="Lo C.C."/>
            <person name="Meincke L."/>
            <person name="Munk A.C."/>
            <person name="Koroleva G.I."/>
            <person name="Rosenzweig C.N."/>
            <person name="Palacios G.F."/>
            <person name="Redden C.L."/>
            <person name="Minogue T.D."/>
            <person name="Chain P.S."/>
        </authorList>
    </citation>
    <scope>NUCLEOTIDE SEQUENCE [LARGE SCALE GENOMIC DNA]</scope>
    <source>
        <strain evidence="1 4">HD1011</strain>
        <plasmid evidence="1 4">2</plasmid>
    </source>
</reference>
<keyword evidence="3" id="KW-0614">Plasmid</keyword>
<dbReference type="EMBL" id="CP053979">
    <property type="protein sequence ID" value="QKH22940.1"/>
    <property type="molecule type" value="Genomic_DNA"/>
</dbReference>
<dbReference type="Proteomes" id="UP000501107">
    <property type="component" value="Plasmid unnamed3"/>
</dbReference>
<reference evidence="3 5" key="3">
    <citation type="submission" date="2020-05" db="EMBL/GenBank/DDBJ databases">
        <title>FDA dAtabase for Regulatory Grade micrObial Sequences (FDA-ARGOS): Supporting development and validation of Infectious Disease Dx tests.</title>
        <authorList>
            <person name="Nelson B."/>
            <person name="Plummer A."/>
            <person name="Tallon L."/>
            <person name="Sadzewicz L."/>
            <person name="Zhao X."/>
            <person name="Vavikolanu K."/>
            <person name="Mehta A."/>
            <person name="Aluvathingal J."/>
            <person name="Nadendla S."/>
            <person name="Myers T."/>
            <person name="Yan Y."/>
            <person name="Sichtig H."/>
        </authorList>
    </citation>
    <scope>NUCLEOTIDE SEQUENCE [LARGE SCALE GENOMIC DNA]</scope>
    <source>
        <strain evidence="3 5">FDAARGOS_795</strain>
        <plasmid evidence="3 5">unnamed3</plasmid>
    </source>
</reference>
<evidence type="ECO:0000313" key="2">
    <source>
        <dbReference type="EMBL" id="MDR4174645.1"/>
    </source>
</evidence>
<dbReference type="Proteomes" id="UP001181533">
    <property type="component" value="Unassembled WGS sequence"/>
</dbReference>
<sequence length="109" mass="12536">MENKEVRFANEEFAKVAFVFGALQHKLNPDKLSVTWDDIVVEVENIVSDWYAEKEVRTLNGESISWGNVVEVENILSDGYTEKDVRTFNGELVSIMSYAQRVILEKFCN</sequence>
<dbReference type="KEGG" id="btw:BF38_6053"/>